<dbReference type="Pfam" id="PF00172">
    <property type="entry name" value="Zn_clus"/>
    <property type="match status" value="1"/>
</dbReference>
<sequence length="198" mass="23014">MATTAAPDTPFGSIDKIDAPRPVDASNDKHRRYTFACSNCRKACRKCDKARPCTRCVRLGTETTCTSTLVQKRKYTKRSSYRKKPMICSTKKAEEDFSTVEDYDVIARASFQRDYAAGFYAADNRAHYDHKQDGTQYSQYLRPYPCFWYPYTNLMSVIPYDAFGRPNNEQDGSYYVPYYMPYHTTYNMPSNTKTQTMY</sequence>
<dbReference type="GO" id="GO:0000981">
    <property type="term" value="F:DNA-binding transcription factor activity, RNA polymerase II-specific"/>
    <property type="evidence" value="ECO:0007669"/>
    <property type="project" value="InterPro"/>
</dbReference>
<dbReference type="Proteomes" id="UP001362999">
    <property type="component" value="Unassembled WGS sequence"/>
</dbReference>
<dbReference type="Gene3D" id="4.10.240.10">
    <property type="entry name" value="Zn(2)-C6 fungal-type DNA-binding domain"/>
    <property type="match status" value="1"/>
</dbReference>
<comment type="caution">
    <text evidence="3">The sequence shown here is derived from an EMBL/GenBank/DDBJ whole genome shotgun (WGS) entry which is preliminary data.</text>
</comment>
<proteinExistence type="predicted"/>
<feature type="region of interest" description="Disordered" evidence="1">
    <location>
        <begin position="1"/>
        <end position="25"/>
    </location>
</feature>
<feature type="domain" description="Zn(2)-C6 fungal-type" evidence="2">
    <location>
        <begin position="36"/>
        <end position="67"/>
    </location>
</feature>
<reference evidence="3 4" key="1">
    <citation type="journal article" date="2024" name="J Genomics">
        <title>Draft genome sequencing and assembly of Favolaschia claudopus CIRM-BRFM 2984 isolated from oak limbs.</title>
        <authorList>
            <person name="Navarro D."/>
            <person name="Drula E."/>
            <person name="Chaduli D."/>
            <person name="Cazenave R."/>
            <person name="Ahrendt S."/>
            <person name="Wang J."/>
            <person name="Lipzen A."/>
            <person name="Daum C."/>
            <person name="Barry K."/>
            <person name="Grigoriev I.V."/>
            <person name="Favel A."/>
            <person name="Rosso M.N."/>
            <person name="Martin F."/>
        </authorList>
    </citation>
    <scope>NUCLEOTIDE SEQUENCE [LARGE SCALE GENOMIC DNA]</scope>
    <source>
        <strain evidence="3 4">CIRM-BRFM 2984</strain>
    </source>
</reference>
<dbReference type="PROSITE" id="PS50048">
    <property type="entry name" value="ZN2_CY6_FUNGAL_2"/>
    <property type="match status" value="1"/>
</dbReference>
<keyword evidence="4" id="KW-1185">Reference proteome</keyword>
<dbReference type="SUPFAM" id="SSF57701">
    <property type="entry name" value="Zn2/Cys6 DNA-binding domain"/>
    <property type="match status" value="1"/>
</dbReference>
<protein>
    <recommendedName>
        <fullName evidence="2">Zn(2)-C6 fungal-type domain-containing protein</fullName>
    </recommendedName>
</protein>
<name>A0AAW0A2Q0_9AGAR</name>
<dbReference type="InterPro" id="IPR036864">
    <property type="entry name" value="Zn2-C6_fun-type_DNA-bd_sf"/>
</dbReference>
<dbReference type="InterPro" id="IPR001138">
    <property type="entry name" value="Zn2Cys6_DnaBD"/>
</dbReference>
<dbReference type="CDD" id="cd00067">
    <property type="entry name" value="GAL4"/>
    <property type="match status" value="1"/>
</dbReference>
<organism evidence="3 4">
    <name type="scientific">Favolaschia claudopus</name>
    <dbReference type="NCBI Taxonomy" id="2862362"/>
    <lineage>
        <taxon>Eukaryota</taxon>
        <taxon>Fungi</taxon>
        <taxon>Dikarya</taxon>
        <taxon>Basidiomycota</taxon>
        <taxon>Agaricomycotina</taxon>
        <taxon>Agaricomycetes</taxon>
        <taxon>Agaricomycetidae</taxon>
        <taxon>Agaricales</taxon>
        <taxon>Marasmiineae</taxon>
        <taxon>Mycenaceae</taxon>
        <taxon>Favolaschia</taxon>
    </lineage>
</organism>
<evidence type="ECO:0000313" key="4">
    <source>
        <dbReference type="Proteomes" id="UP001362999"/>
    </source>
</evidence>
<dbReference type="EMBL" id="JAWWNJ010000089">
    <property type="protein sequence ID" value="KAK7000250.1"/>
    <property type="molecule type" value="Genomic_DNA"/>
</dbReference>
<evidence type="ECO:0000313" key="3">
    <source>
        <dbReference type="EMBL" id="KAK7000250.1"/>
    </source>
</evidence>
<gene>
    <name evidence="3" type="ORF">R3P38DRAFT_2797512</name>
</gene>
<dbReference type="GO" id="GO:0008270">
    <property type="term" value="F:zinc ion binding"/>
    <property type="evidence" value="ECO:0007669"/>
    <property type="project" value="InterPro"/>
</dbReference>
<evidence type="ECO:0000256" key="1">
    <source>
        <dbReference type="SAM" id="MobiDB-lite"/>
    </source>
</evidence>
<dbReference type="SMART" id="SM00066">
    <property type="entry name" value="GAL4"/>
    <property type="match status" value="1"/>
</dbReference>
<dbReference type="AlphaFoldDB" id="A0AAW0A2Q0"/>
<evidence type="ECO:0000259" key="2">
    <source>
        <dbReference type="PROSITE" id="PS50048"/>
    </source>
</evidence>
<accession>A0AAW0A2Q0</accession>